<keyword evidence="5" id="KW-1185">Reference proteome</keyword>
<evidence type="ECO:0000256" key="1">
    <source>
        <dbReference type="ARBA" id="ARBA00004496"/>
    </source>
</evidence>
<sequence>MSVSSGSGKNHEKQDSVSEGDDEIPLSVSEEGDSMEQGLEIQKKAPVLPQYQYTRTGFTGYELLPLSKKRPEFINPAFLNNRGIWDPDRWHEERKRSETPPEAERGRGDITMDHKRRSGDPRERIRKEQDGIVLSPQRRSFNSGCSVTLSQNNRRAESPLGKIDRE</sequence>
<dbReference type="GO" id="GO:0017148">
    <property type="term" value="P:negative regulation of translation"/>
    <property type="evidence" value="ECO:0007669"/>
    <property type="project" value="TreeGrafter"/>
</dbReference>
<feature type="compositionally biased region" description="Polar residues" evidence="3">
    <location>
        <begin position="137"/>
        <end position="153"/>
    </location>
</feature>
<dbReference type="PANTHER" id="PTHR12269">
    <property type="entry name" value="EUKARYOTIC TRANSLATION INITIATION FACTOR 4E TRANSPORTER"/>
    <property type="match status" value="1"/>
</dbReference>
<evidence type="ECO:0000256" key="3">
    <source>
        <dbReference type="SAM" id="MobiDB-lite"/>
    </source>
</evidence>
<feature type="compositionally biased region" description="Basic and acidic residues" evidence="3">
    <location>
        <begin position="154"/>
        <end position="166"/>
    </location>
</feature>
<dbReference type="Pfam" id="PF10477">
    <property type="entry name" value="EIF4E-T"/>
    <property type="match status" value="1"/>
</dbReference>
<accession>A0AAD8EES2</accession>
<dbReference type="GO" id="GO:0036464">
    <property type="term" value="C:cytoplasmic ribonucleoprotein granule"/>
    <property type="evidence" value="ECO:0007669"/>
    <property type="project" value="UniProtKB-ARBA"/>
</dbReference>
<comment type="caution">
    <text evidence="4">The sequence shown here is derived from an EMBL/GenBank/DDBJ whole genome shotgun (WGS) entry which is preliminary data.</text>
</comment>
<dbReference type="GO" id="GO:0005634">
    <property type="term" value="C:nucleus"/>
    <property type="evidence" value="ECO:0007669"/>
    <property type="project" value="TreeGrafter"/>
</dbReference>
<feature type="compositionally biased region" description="Basic and acidic residues" evidence="3">
    <location>
        <begin position="85"/>
        <end position="130"/>
    </location>
</feature>
<evidence type="ECO:0000313" key="4">
    <source>
        <dbReference type="EMBL" id="KAJ9587638.1"/>
    </source>
</evidence>
<dbReference type="InterPro" id="IPR018862">
    <property type="entry name" value="eIF4E-T"/>
</dbReference>
<dbReference type="Proteomes" id="UP001233999">
    <property type="component" value="Unassembled WGS sequence"/>
</dbReference>
<dbReference type="PANTHER" id="PTHR12269:SF1">
    <property type="entry name" value="EUKARYOTIC TRANSLATION INITIATION FACTOR 4E TRANSPORTER"/>
    <property type="match status" value="1"/>
</dbReference>
<feature type="region of interest" description="Disordered" evidence="3">
    <location>
        <begin position="1"/>
        <end position="51"/>
    </location>
</feature>
<feature type="non-terminal residue" evidence="4">
    <location>
        <position position="1"/>
    </location>
</feature>
<dbReference type="AlphaFoldDB" id="A0AAD8EES2"/>
<comment type="subcellular location">
    <subcellularLocation>
        <location evidence="1">Cytoplasm</location>
    </subcellularLocation>
</comment>
<feature type="region of interest" description="Disordered" evidence="3">
    <location>
        <begin position="82"/>
        <end position="166"/>
    </location>
</feature>
<evidence type="ECO:0000313" key="5">
    <source>
        <dbReference type="Proteomes" id="UP001233999"/>
    </source>
</evidence>
<gene>
    <name evidence="4" type="ORF">L9F63_018932</name>
</gene>
<dbReference type="EMBL" id="JASPKZ010006080">
    <property type="protein sequence ID" value="KAJ9587638.1"/>
    <property type="molecule type" value="Genomic_DNA"/>
</dbReference>
<name>A0AAD8EES2_DIPPU</name>
<dbReference type="GO" id="GO:0003729">
    <property type="term" value="F:mRNA binding"/>
    <property type="evidence" value="ECO:0007669"/>
    <property type="project" value="TreeGrafter"/>
</dbReference>
<reference evidence="4" key="1">
    <citation type="journal article" date="2023" name="IScience">
        <title>Live-bearing cockroach genome reveals convergent evolutionary mechanisms linked to viviparity in insects and beyond.</title>
        <authorList>
            <person name="Fouks B."/>
            <person name="Harrison M.C."/>
            <person name="Mikhailova A.A."/>
            <person name="Marchal E."/>
            <person name="English S."/>
            <person name="Carruthers M."/>
            <person name="Jennings E.C."/>
            <person name="Chiamaka E.L."/>
            <person name="Frigard R.A."/>
            <person name="Pippel M."/>
            <person name="Attardo G.M."/>
            <person name="Benoit J.B."/>
            <person name="Bornberg-Bauer E."/>
            <person name="Tobe S.S."/>
        </authorList>
    </citation>
    <scope>NUCLEOTIDE SEQUENCE</scope>
    <source>
        <tissue evidence="4">Testes</tissue>
    </source>
</reference>
<keyword evidence="2" id="KW-0963">Cytoplasm</keyword>
<feature type="compositionally biased region" description="Acidic residues" evidence="3">
    <location>
        <begin position="18"/>
        <end position="34"/>
    </location>
</feature>
<proteinExistence type="predicted"/>
<reference evidence="4" key="2">
    <citation type="submission" date="2023-05" db="EMBL/GenBank/DDBJ databases">
        <authorList>
            <person name="Fouks B."/>
        </authorList>
    </citation>
    <scope>NUCLEOTIDE SEQUENCE</scope>
    <source>
        <strain evidence="4">Stay&amp;Tobe</strain>
        <tissue evidence="4">Testes</tissue>
    </source>
</reference>
<organism evidence="4 5">
    <name type="scientific">Diploptera punctata</name>
    <name type="common">Pacific beetle cockroach</name>
    <dbReference type="NCBI Taxonomy" id="6984"/>
    <lineage>
        <taxon>Eukaryota</taxon>
        <taxon>Metazoa</taxon>
        <taxon>Ecdysozoa</taxon>
        <taxon>Arthropoda</taxon>
        <taxon>Hexapoda</taxon>
        <taxon>Insecta</taxon>
        <taxon>Pterygota</taxon>
        <taxon>Neoptera</taxon>
        <taxon>Polyneoptera</taxon>
        <taxon>Dictyoptera</taxon>
        <taxon>Blattodea</taxon>
        <taxon>Blaberoidea</taxon>
        <taxon>Blaberidae</taxon>
        <taxon>Diplopterinae</taxon>
        <taxon>Diploptera</taxon>
    </lineage>
</organism>
<protein>
    <submittedName>
        <fullName evidence="4">Uncharacterized protein</fullName>
    </submittedName>
</protein>
<evidence type="ECO:0000256" key="2">
    <source>
        <dbReference type="ARBA" id="ARBA00022490"/>
    </source>
</evidence>